<evidence type="ECO:0000313" key="2">
    <source>
        <dbReference type="EMBL" id="EER05167.1"/>
    </source>
</evidence>
<name>C5LDM6_PERM5</name>
<evidence type="ECO:0000256" key="1">
    <source>
        <dbReference type="SAM" id="Coils"/>
    </source>
</evidence>
<keyword evidence="1" id="KW-0175">Coiled coil</keyword>
<gene>
    <name evidence="2" type="ORF">Pmar_PMAR008276</name>
</gene>
<protein>
    <submittedName>
        <fullName evidence="2">Uncharacterized protein</fullName>
    </submittedName>
</protein>
<accession>C5LDM6</accession>
<proteinExistence type="predicted"/>
<keyword evidence="3" id="KW-1185">Reference proteome</keyword>
<organism evidence="3">
    <name type="scientific">Perkinsus marinus (strain ATCC 50983 / TXsc)</name>
    <dbReference type="NCBI Taxonomy" id="423536"/>
    <lineage>
        <taxon>Eukaryota</taxon>
        <taxon>Sar</taxon>
        <taxon>Alveolata</taxon>
        <taxon>Perkinsozoa</taxon>
        <taxon>Perkinsea</taxon>
        <taxon>Perkinsida</taxon>
        <taxon>Perkinsidae</taxon>
        <taxon>Perkinsus</taxon>
    </lineage>
</organism>
<dbReference type="OrthoDB" id="441653at2759"/>
<dbReference type="GeneID" id="9050710"/>
<reference evidence="2 3" key="1">
    <citation type="submission" date="2008-07" db="EMBL/GenBank/DDBJ databases">
        <authorList>
            <person name="El-Sayed N."/>
            <person name="Caler E."/>
            <person name="Inman J."/>
            <person name="Amedeo P."/>
            <person name="Hass B."/>
            <person name="Wortman J."/>
        </authorList>
    </citation>
    <scope>NUCLEOTIDE SEQUENCE [LARGE SCALE GENOMIC DNA]</scope>
    <source>
        <strain evidence="3">ATCC 50983 / TXsc</strain>
    </source>
</reference>
<dbReference type="EMBL" id="GG681054">
    <property type="protein sequence ID" value="EER05167.1"/>
    <property type="molecule type" value="Genomic_DNA"/>
</dbReference>
<dbReference type="Proteomes" id="UP000007800">
    <property type="component" value="Unassembled WGS sequence"/>
</dbReference>
<evidence type="ECO:0000313" key="3">
    <source>
        <dbReference type="Proteomes" id="UP000007800"/>
    </source>
</evidence>
<dbReference type="AlphaFoldDB" id="C5LDM6"/>
<dbReference type="InParanoid" id="C5LDM6"/>
<dbReference type="RefSeq" id="XP_002773351.1">
    <property type="nucleotide sequence ID" value="XM_002773305.1"/>
</dbReference>
<feature type="coiled-coil region" evidence="1">
    <location>
        <begin position="2"/>
        <end position="36"/>
    </location>
</feature>
<sequence>MSAKKQEEIRALQIKLETTQKALEETRKVLQTMRDLHRQSNELMGTLSL</sequence>